<dbReference type="STRING" id="4155.A0A022PUW6"/>
<reference evidence="1 2" key="1">
    <citation type="journal article" date="2013" name="Proc. Natl. Acad. Sci. U.S.A.">
        <title>Fine-scale variation in meiotic recombination in Mimulus inferred from population shotgun sequencing.</title>
        <authorList>
            <person name="Hellsten U."/>
            <person name="Wright K.M."/>
            <person name="Jenkins J."/>
            <person name="Shu S."/>
            <person name="Yuan Y."/>
            <person name="Wessler S.R."/>
            <person name="Schmutz J."/>
            <person name="Willis J.H."/>
            <person name="Rokhsar D.S."/>
        </authorList>
    </citation>
    <scope>NUCLEOTIDE SEQUENCE [LARGE SCALE GENOMIC DNA]</scope>
    <source>
        <strain evidence="2">cv. DUN x IM62</strain>
    </source>
</reference>
<dbReference type="Proteomes" id="UP000030748">
    <property type="component" value="Unassembled WGS sequence"/>
</dbReference>
<proteinExistence type="predicted"/>
<dbReference type="AlphaFoldDB" id="A0A022PUW6"/>
<gene>
    <name evidence="1" type="ORF">MIMGU_mgv11b020645mg</name>
</gene>
<sequence length="98" mass="11269">MEKYLAPVNPLTEKLKSVKRRPWKRSLVELNGKFEPTYRHYLSSLIVQSYSEVGVFPHRYHVNGQPCQTHGVYLASVTKSGCLTVHDFDNIQCPAKFC</sequence>
<organism evidence="1 2">
    <name type="scientific">Erythranthe guttata</name>
    <name type="common">Yellow monkey flower</name>
    <name type="synonym">Mimulus guttatus</name>
    <dbReference type="NCBI Taxonomy" id="4155"/>
    <lineage>
        <taxon>Eukaryota</taxon>
        <taxon>Viridiplantae</taxon>
        <taxon>Streptophyta</taxon>
        <taxon>Embryophyta</taxon>
        <taxon>Tracheophyta</taxon>
        <taxon>Spermatophyta</taxon>
        <taxon>Magnoliopsida</taxon>
        <taxon>eudicotyledons</taxon>
        <taxon>Gunneridae</taxon>
        <taxon>Pentapetalae</taxon>
        <taxon>asterids</taxon>
        <taxon>lamiids</taxon>
        <taxon>Lamiales</taxon>
        <taxon>Phrymaceae</taxon>
        <taxon>Erythranthe</taxon>
    </lineage>
</organism>
<protein>
    <submittedName>
        <fullName evidence="1">Uncharacterized protein</fullName>
    </submittedName>
</protein>
<evidence type="ECO:0000313" key="1">
    <source>
        <dbReference type="EMBL" id="EYU18015.1"/>
    </source>
</evidence>
<dbReference type="EMBL" id="KI632344">
    <property type="protein sequence ID" value="EYU18015.1"/>
    <property type="molecule type" value="Genomic_DNA"/>
</dbReference>
<accession>A0A022PUW6</accession>
<name>A0A022PUW6_ERYGU</name>
<evidence type="ECO:0000313" key="2">
    <source>
        <dbReference type="Proteomes" id="UP000030748"/>
    </source>
</evidence>
<keyword evidence="2" id="KW-1185">Reference proteome</keyword>